<dbReference type="RefSeq" id="WP_342024958.1">
    <property type="nucleotide sequence ID" value="NZ_CP151657.1"/>
</dbReference>
<keyword evidence="1" id="KW-0812">Transmembrane</keyword>
<accession>A0ABZ3A1D2</accession>
<evidence type="ECO:0000256" key="1">
    <source>
        <dbReference type="SAM" id="Phobius"/>
    </source>
</evidence>
<reference evidence="2 3" key="1">
    <citation type="submission" date="2024-04" db="EMBL/GenBank/DDBJ databases">
        <title>Arthrobacter sp. from Plains bison fecal sample.</title>
        <authorList>
            <person name="Ruzzini A."/>
        </authorList>
    </citation>
    <scope>NUCLEOTIDE SEQUENCE [LARGE SCALE GENOMIC DNA]</scope>
    <source>
        <strain evidence="2 3">EINP1</strain>
    </source>
</reference>
<evidence type="ECO:0000313" key="2">
    <source>
        <dbReference type="EMBL" id="WZP17360.1"/>
    </source>
</evidence>
<gene>
    <name evidence="2" type="ORF">AAE021_07320</name>
</gene>
<sequence>MNTRRLFFWLALTLLILGIILGGLFVVLDLEGFLGGMCAGAGVMLMVLAAYIFGRYIWWERGGRTDGTEWLPSRERKDWLPSRDQEGHS</sequence>
<feature type="transmembrane region" description="Helical" evidence="1">
    <location>
        <begin position="33"/>
        <end position="54"/>
    </location>
</feature>
<protein>
    <submittedName>
        <fullName evidence="2">Uncharacterized protein</fullName>
    </submittedName>
</protein>
<feature type="transmembrane region" description="Helical" evidence="1">
    <location>
        <begin position="7"/>
        <end position="27"/>
    </location>
</feature>
<keyword evidence="3" id="KW-1185">Reference proteome</keyword>
<organism evidence="2 3">
    <name type="scientific">Arthrobacter citreus</name>
    <dbReference type="NCBI Taxonomy" id="1670"/>
    <lineage>
        <taxon>Bacteria</taxon>
        <taxon>Bacillati</taxon>
        <taxon>Actinomycetota</taxon>
        <taxon>Actinomycetes</taxon>
        <taxon>Micrococcales</taxon>
        <taxon>Micrococcaceae</taxon>
        <taxon>Arthrobacter</taxon>
    </lineage>
</organism>
<name>A0ABZ3A1D2_9MICC</name>
<proteinExistence type="predicted"/>
<evidence type="ECO:0000313" key="3">
    <source>
        <dbReference type="Proteomes" id="UP001448858"/>
    </source>
</evidence>
<dbReference type="Proteomes" id="UP001448858">
    <property type="component" value="Chromosome"/>
</dbReference>
<dbReference type="EMBL" id="CP151657">
    <property type="protein sequence ID" value="WZP17360.1"/>
    <property type="molecule type" value="Genomic_DNA"/>
</dbReference>
<keyword evidence="1" id="KW-0472">Membrane</keyword>
<keyword evidence="1" id="KW-1133">Transmembrane helix</keyword>